<sequence>MSTCMTIGHSFCNLLINLQPCVPRKRSCGSISSTFYTV</sequence>
<reference evidence="1" key="1">
    <citation type="submission" date="2021-01" db="EMBL/GenBank/DDBJ databases">
        <authorList>
            <consortium name="Genoscope - CEA"/>
            <person name="William W."/>
        </authorList>
    </citation>
    <scope>NUCLEOTIDE SEQUENCE</scope>
</reference>
<gene>
    <name evidence="1" type="ORF">DARMORV10_C04P34670.1</name>
</gene>
<dbReference type="EMBL" id="HG994368">
    <property type="protein sequence ID" value="CAF1848899.1"/>
    <property type="molecule type" value="Genomic_DNA"/>
</dbReference>
<accession>A0A816JH60</accession>
<dbReference type="Proteomes" id="UP001295469">
    <property type="component" value="Chromosome C04"/>
</dbReference>
<organism evidence="1">
    <name type="scientific">Brassica napus</name>
    <name type="common">Rape</name>
    <dbReference type="NCBI Taxonomy" id="3708"/>
    <lineage>
        <taxon>Eukaryota</taxon>
        <taxon>Viridiplantae</taxon>
        <taxon>Streptophyta</taxon>
        <taxon>Embryophyta</taxon>
        <taxon>Tracheophyta</taxon>
        <taxon>Spermatophyta</taxon>
        <taxon>Magnoliopsida</taxon>
        <taxon>eudicotyledons</taxon>
        <taxon>Gunneridae</taxon>
        <taxon>Pentapetalae</taxon>
        <taxon>rosids</taxon>
        <taxon>malvids</taxon>
        <taxon>Brassicales</taxon>
        <taxon>Brassicaceae</taxon>
        <taxon>Brassiceae</taxon>
        <taxon>Brassica</taxon>
    </lineage>
</organism>
<proteinExistence type="predicted"/>
<name>A0A816JH60_BRANA</name>
<evidence type="ECO:0000313" key="1">
    <source>
        <dbReference type="EMBL" id="CAF1848899.1"/>
    </source>
</evidence>
<protein>
    <submittedName>
        <fullName evidence="1">(rape) hypothetical protein</fullName>
    </submittedName>
</protein>
<dbReference type="AlphaFoldDB" id="A0A816JH60"/>